<name>A0ABU9DAC7_9PROT</name>
<gene>
    <name evidence="2" type="ORF">WOB96_11855</name>
</gene>
<keyword evidence="1" id="KW-0812">Transmembrane</keyword>
<sequence>MLQHFLIAWRSGLRSRSFQALFILGLLAMGGAYLAAEFSGRQPATVALDVGLSAIRAIGLLLVLFWAQELIAKDIERRTVFSALAYPVPRSSYLLGRYVGILGLLALALLLLAALLTATVYLVAGGYAQALPVSLGANIAWTLAYSFLDLAVIAAFTVFVASFAATPLLPFALGLAFALAARSLGPALEFLSSGSSAAQDLSKELQPSLDLIRWLLPDLSRLDLRPLALYNQWPSIDALLWPALMAIGYIGILLAIAVLIFRRREFA</sequence>
<accession>A0ABU9DAC7</accession>
<feature type="transmembrane region" description="Helical" evidence="1">
    <location>
        <begin position="98"/>
        <end position="124"/>
    </location>
</feature>
<dbReference type="EMBL" id="JBBPCO010000012">
    <property type="protein sequence ID" value="MEK8090452.1"/>
    <property type="molecule type" value="Genomic_DNA"/>
</dbReference>
<proteinExistence type="predicted"/>
<reference evidence="2 3" key="1">
    <citation type="submission" date="2024-04" db="EMBL/GenBank/DDBJ databases">
        <authorList>
            <person name="Abashina T."/>
            <person name="Shaikin A."/>
        </authorList>
    </citation>
    <scope>NUCLEOTIDE SEQUENCE [LARGE SCALE GENOMIC DNA]</scope>
    <source>
        <strain evidence="2 3">AAFK</strain>
    </source>
</reference>
<comment type="caution">
    <text evidence="2">The sequence shown here is derived from an EMBL/GenBank/DDBJ whole genome shotgun (WGS) entry which is preliminary data.</text>
</comment>
<keyword evidence="1" id="KW-0472">Membrane</keyword>
<dbReference type="PANTHER" id="PTHR43471">
    <property type="entry name" value="ABC TRANSPORTER PERMEASE"/>
    <property type="match status" value="1"/>
</dbReference>
<feature type="transmembrane region" description="Helical" evidence="1">
    <location>
        <begin position="20"/>
        <end position="40"/>
    </location>
</feature>
<organism evidence="2 3">
    <name type="scientific">Thermithiobacillus plumbiphilus</name>
    <dbReference type="NCBI Taxonomy" id="1729899"/>
    <lineage>
        <taxon>Bacteria</taxon>
        <taxon>Pseudomonadati</taxon>
        <taxon>Pseudomonadota</taxon>
        <taxon>Acidithiobacillia</taxon>
        <taxon>Acidithiobacillales</taxon>
        <taxon>Thermithiobacillaceae</taxon>
        <taxon>Thermithiobacillus</taxon>
    </lineage>
</organism>
<feature type="transmembrane region" description="Helical" evidence="1">
    <location>
        <begin position="168"/>
        <end position="185"/>
    </location>
</feature>
<dbReference type="Proteomes" id="UP001446205">
    <property type="component" value="Unassembled WGS sequence"/>
</dbReference>
<evidence type="ECO:0000256" key="1">
    <source>
        <dbReference type="SAM" id="Phobius"/>
    </source>
</evidence>
<evidence type="ECO:0008006" key="4">
    <source>
        <dbReference type="Google" id="ProtNLM"/>
    </source>
</evidence>
<feature type="transmembrane region" description="Helical" evidence="1">
    <location>
        <begin position="239"/>
        <end position="261"/>
    </location>
</feature>
<dbReference type="PANTHER" id="PTHR43471:SF10">
    <property type="entry name" value="SLL1107 PROTEIN"/>
    <property type="match status" value="1"/>
</dbReference>
<keyword evidence="3" id="KW-1185">Reference proteome</keyword>
<feature type="transmembrane region" description="Helical" evidence="1">
    <location>
        <begin position="46"/>
        <end position="67"/>
    </location>
</feature>
<evidence type="ECO:0000313" key="3">
    <source>
        <dbReference type="Proteomes" id="UP001446205"/>
    </source>
</evidence>
<feature type="transmembrane region" description="Helical" evidence="1">
    <location>
        <begin position="139"/>
        <end position="161"/>
    </location>
</feature>
<protein>
    <recommendedName>
        <fullName evidence="4">ABC transporter permease</fullName>
    </recommendedName>
</protein>
<keyword evidence="1" id="KW-1133">Transmembrane helix</keyword>
<dbReference type="RefSeq" id="WP_341371508.1">
    <property type="nucleotide sequence ID" value="NZ_JBBPCO010000012.1"/>
</dbReference>
<evidence type="ECO:0000313" key="2">
    <source>
        <dbReference type="EMBL" id="MEK8090452.1"/>
    </source>
</evidence>